<name>A0A812TJG1_9DINO</name>
<keyword evidence="4" id="KW-1185">Reference proteome</keyword>
<comment type="caution">
    <text evidence="3">The sequence shown here is derived from an EMBL/GenBank/DDBJ whole genome shotgun (WGS) entry which is preliminary data.</text>
</comment>
<sequence length="507" mass="56286">MAAPESCVVDVALPGNVLPEAAPEEAGAVVVENDLPAAIEVQLGQEVRVLYPGRNGRFQTGQSDKVSVSLRDEPHISGSCQVSEGAATLVASESFGSFGPQARELGQKEQQEVEREKSLLEDRKKRVERVRREISSFTMRCFYGNLSCTALLFCALVAYIFVDPNSVGNPGLLFITLVLLLMGLSTSSFCVMMHGATIPRPMAKKLTFHGGQACCFLGGLAATIAITMYVIAGFWWAALAAGLPTCILLVLMCLFRREARFKDHVGEAEAREKAIVDGKTIVFVGQVLPGRGRTCVCSWPGKYQSAWDALVTGSRSGDISAAVVFLPYGSKDFGVHDRVPAEEHLQGCCWCMPIYGERKPWGCRWWTNWIRNIEEAHNRGAEMEVYFFKGMRGKGKVRDFSTAGEEHKRREAIQSKGQDFLKSEAYSKAQDQGVEDLSKELRGDSSSQFSREVQRLFWAWLPEEERSFLEASEGLGNSQKAEVAWLERKGYRYTEVEVDISKWLQVM</sequence>
<keyword evidence="1" id="KW-0175">Coiled coil</keyword>
<evidence type="ECO:0000256" key="1">
    <source>
        <dbReference type="SAM" id="Coils"/>
    </source>
</evidence>
<organism evidence="3 4">
    <name type="scientific">Symbiodinium natans</name>
    <dbReference type="NCBI Taxonomy" id="878477"/>
    <lineage>
        <taxon>Eukaryota</taxon>
        <taxon>Sar</taxon>
        <taxon>Alveolata</taxon>
        <taxon>Dinophyceae</taxon>
        <taxon>Suessiales</taxon>
        <taxon>Symbiodiniaceae</taxon>
        <taxon>Symbiodinium</taxon>
    </lineage>
</organism>
<dbReference type="OrthoDB" id="439225at2759"/>
<evidence type="ECO:0000313" key="4">
    <source>
        <dbReference type="Proteomes" id="UP000604046"/>
    </source>
</evidence>
<dbReference type="AlphaFoldDB" id="A0A812TJG1"/>
<keyword evidence="2" id="KW-0472">Membrane</keyword>
<keyword evidence="2" id="KW-1133">Transmembrane helix</keyword>
<feature type="transmembrane region" description="Helical" evidence="2">
    <location>
        <begin position="173"/>
        <end position="194"/>
    </location>
</feature>
<feature type="transmembrane region" description="Helical" evidence="2">
    <location>
        <begin position="141"/>
        <end position="161"/>
    </location>
</feature>
<evidence type="ECO:0000313" key="3">
    <source>
        <dbReference type="EMBL" id="CAE7534988.1"/>
    </source>
</evidence>
<dbReference type="EMBL" id="CAJNDS010002585">
    <property type="protein sequence ID" value="CAE7534988.1"/>
    <property type="molecule type" value="Genomic_DNA"/>
</dbReference>
<proteinExistence type="predicted"/>
<keyword evidence="2" id="KW-0812">Transmembrane</keyword>
<feature type="transmembrane region" description="Helical" evidence="2">
    <location>
        <begin position="234"/>
        <end position="255"/>
    </location>
</feature>
<protein>
    <submittedName>
        <fullName evidence="3">Uncharacterized protein</fullName>
    </submittedName>
</protein>
<dbReference type="Proteomes" id="UP000604046">
    <property type="component" value="Unassembled WGS sequence"/>
</dbReference>
<evidence type="ECO:0000256" key="2">
    <source>
        <dbReference type="SAM" id="Phobius"/>
    </source>
</evidence>
<gene>
    <name evidence="3" type="ORF">SNAT2548_LOCUS29984</name>
</gene>
<feature type="coiled-coil region" evidence="1">
    <location>
        <begin position="103"/>
        <end position="133"/>
    </location>
</feature>
<feature type="transmembrane region" description="Helical" evidence="2">
    <location>
        <begin position="206"/>
        <end position="228"/>
    </location>
</feature>
<reference evidence="3" key="1">
    <citation type="submission" date="2021-02" db="EMBL/GenBank/DDBJ databases">
        <authorList>
            <person name="Dougan E. K."/>
            <person name="Rhodes N."/>
            <person name="Thang M."/>
            <person name="Chan C."/>
        </authorList>
    </citation>
    <scope>NUCLEOTIDE SEQUENCE</scope>
</reference>
<accession>A0A812TJG1</accession>